<comment type="similarity">
    <text evidence="2">Belongs to the TAF8 family.</text>
</comment>
<dbReference type="CDD" id="cd08049">
    <property type="entry name" value="TAF8"/>
    <property type="match status" value="1"/>
</dbReference>
<keyword evidence="11" id="KW-1185">Reference proteome</keyword>
<dbReference type="GO" id="GO:0006367">
    <property type="term" value="P:transcription initiation at RNA polymerase II promoter"/>
    <property type="evidence" value="ECO:0007669"/>
    <property type="project" value="TreeGrafter"/>
</dbReference>
<dbReference type="Proteomes" id="UP000186136">
    <property type="component" value="Unassembled WGS sequence"/>
</dbReference>
<dbReference type="GO" id="GO:0005669">
    <property type="term" value="C:transcription factor TFIID complex"/>
    <property type="evidence" value="ECO:0007669"/>
    <property type="project" value="InterPro"/>
</dbReference>
<keyword evidence="5" id="KW-0804">Transcription</keyword>
<dbReference type="PANTHER" id="PTHR46469:SF1">
    <property type="entry name" value="TRANSCRIPTION INITIATION FACTOR TFIID SUBUNIT 8"/>
    <property type="match status" value="1"/>
</dbReference>
<organism evidence="10 11">
    <name type="scientific">Pichia membranifaciens</name>
    <dbReference type="NCBI Taxonomy" id="4926"/>
    <lineage>
        <taxon>Eukaryota</taxon>
        <taxon>Fungi</taxon>
        <taxon>Dikarya</taxon>
        <taxon>Ascomycota</taxon>
        <taxon>Saccharomycotina</taxon>
        <taxon>Pichiomycetes</taxon>
        <taxon>Pichiales</taxon>
        <taxon>Pichiaceae</taxon>
        <taxon>Pichia</taxon>
    </lineage>
</organism>
<protein>
    <recommendedName>
        <fullName evidence="3">Transcription initiation factor TFIID subunit 8</fullName>
    </recommendedName>
</protein>
<evidence type="ECO:0000256" key="5">
    <source>
        <dbReference type="ARBA" id="ARBA00023163"/>
    </source>
</evidence>
<evidence type="ECO:0000256" key="1">
    <source>
        <dbReference type="ARBA" id="ARBA00004123"/>
    </source>
</evidence>
<comment type="caution">
    <text evidence="10">The sequence shown here is derived from an EMBL/GenBank/DDBJ whole genome shotgun (WGS) entry which is preliminary data.</text>
</comment>
<reference evidence="10 11" key="1">
    <citation type="submission" date="2016-08" db="EMBL/GenBank/DDBJ databases">
        <title>Whole genome shotgun sequence of Pichia membranifaciens KS47-1.</title>
        <authorList>
            <person name="Konishi M."/>
            <person name="Ishida M."/>
            <person name="Arakawa T."/>
            <person name="Kato Y."/>
            <person name="Horiuchi J."/>
        </authorList>
    </citation>
    <scope>NUCLEOTIDE SEQUENCE [LARGE SCALE GENOMIC DNA]</scope>
    <source>
        <strain evidence="10 11">KS47-1</strain>
    </source>
</reference>
<evidence type="ECO:0000313" key="10">
    <source>
        <dbReference type="EMBL" id="GAV27453.1"/>
    </source>
</evidence>
<dbReference type="Pfam" id="PF10406">
    <property type="entry name" value="TAF8_C"/>
    <property type="match status" value="1"/>
</dbReference>
<evidence type="ECO:0000256" key="7">
    <source>
        <dbReference type="SAM" id="Coils"/>
    </source>
</evidence>
<dbReference type="InterPro" id="IPR019473">
    <property type="entry name" value="TFIID_su8_C"/>
</dbReference>
<dbReference type="InterPro" id="IPR037818">
    <property type="entry name" value="TAF8"/>
</dbReference>
<evidence type="ECO:0000256" key="3">
    <source>
        <dbReference type="ARBA" id="ARBA00017307"/>
    </source>
</evidence>
<feature type="region of interest" description="Disordered" evidence="8">
    <location>
        <begin position="331"/>
        <end position="352"/>
    </location>
</feature>
<feature type="compositionally biased region" description="Acidic residues" evidence="8">
    <location>
        <begin position="625"/>
        <end position="634"/>
    </location>
</feature>
<dbReference type="AlphaFoldDB" id="A0A1Q2YDI5"/>
<dbReference type="OrthoDB" id="2193813at2759"/>
<feature type="compositionally biased region" description="Basic and acidic residues" evidence="8">
    <location>
        <begin position="668"/>
        <end position="680"/>
    </location>
</feature>
<keyword evidence="4" id="KW-0805">Transcription regulation</keyword>
<evidence type="ECO:0000256" key="2">
    <source>
        <dbReference type="ARBA" id="ARBA00008767"/>
    </source>
</evidence>
<feature type="compositionally biased region" description="Basic and acidic residues" evidence="8">
    <location>
        <begin position="601"/>
        <end position="624"/>
    </location>
</feature>
<feature type="coiled-coil region" evidence="7">
    <location>
        <begin position="502"/>
        <end position="536"/>
    </location>
</feature>
<feature type="compositionally biased region" description="Low complexity" evidence="8">
    <location>
        <begin position="332"/>
        <end position="343"/>
    </location>
</feature>
<keyword evidence="6" id="KW-0539">Nucleus</keyword>
<keyword evidence="7" id="KW-0175">Coiled coil</keyword>
<feature type="compositionally biased region" description="Acidic residues" evidence="8">
    <location>
        <begin position="642"/>
        <end position="667"/>
    </location>
</feature>
<feature type="domain" description="Transcription factor TFIID subunit 8 C-terminal" evidence="9">
    <location>
        <begin position="271"/>
        <end position="317"/>
    </location>
</feature>
<feature type="region of interest" description="Disordered" evidence="8">
    <location>
        <begin position="570"/>
        <end position="698"/>
    </location>
</feature>
<evidence type="ECO:0000259" key="9">
    <source>
        <dbReference type="Pfam" id="PF10406"/>
    </source>
</evidence>
<comment type="subcellular location">
    <subcellularLocation>
        <location evidence="1">Nucleus</location>
    </subcellularLocation>
</comment>
<gene>
    <name evidence="10" type="ORF">PMKS-000921</name>
</gene>
<evidence type="ECO:0000256" key="8">
    <source>
        <dbReference type="SAM" id="MobiDB-lite"/>
    </source>
</evidence>
<sequence>MSQAAASQQSGRAAVTQERATIRIHDIPTELLERLLGKYVQQVNENYQKTQGELKVTNFDENKEKEKPTVPKKRTLAEVSETFDIAQELNDRTVHLNNTFPLYGYPPKGDEMMEVSTRTDEPMADVLQAAVDQVMSASIRCKHGESDIDIRRSTLSQMTQWTALFFHLLTTRLQRLMEIQRRRLPNTDDLLLLLKEGYFDRKGIDEMHTLCEKYQSENSRRNRELQAIAENATSAYTGQDYGDFNVANDSVVMEEPWWIDQVVHRKKRKAYIPEWMPPLPPEHTFKSTPKYSQRVTNPVMLREKLVLEGRFGEKALDHIIVKEESVICSPLSEESISSNSSSSDNEEVKELEQIEGVEEEILTGKQIDQVQEGTQNDNDNNNDNAITEASSVLGAEPKRNIDQLNDPEANNEKVKVEDSTVEGATPSDKKVDLVELANKRMAVLEKKRKAEEQRYLSRVESDESRFGKNFGFYSNIKKFPDCINVELQEYRTKKLKEVVHSLRKQEKKNAKWVIEQEELRRRLDEEKSKYAEANEIQLGSGQDVADGNLFYADIDEEVDFDVEFSDMDEVYDGENPQKKKVLETGGKLVEPSMTDNDNNDEERVLSVRFQDEVETSARWDSKGEGEEEREGEDGGDNKGEREESDEGEGEEGEEGEEEKIEVEDPEAEDRAYMQESDHNDAGSIVMEGPGDDHSMVQE</sequence>
<dbReference type="PANTHER" id="PTHR46469">
    <property type="entry name" value="TRANSCRIPTION INITIATION FACTOR TFIID SUBUNIT 8"/>
    <property type="match status" value="1"/>
</dbReference>
<evidence type="ECO:0000256" key="6">
    <source>
        <dbReference type="ARBA" id="ARBA00023242"/>
    </source>
</evidence>
<proteinExistence type="inferred from homology"/>
<feature type="region of interest" description="Disordered" evidence="8">
    <location>
        <begin position="391"/>
        <end position="426"/>
    </location>
</feature>
<evidence type="ECO:0000313" key="11">
    <source>
        <dbReference type="Proteomes" id="UP000186136"/>
    </source>
</evidence>
<dbReference type="EMBL" id="BDGI01000035">
    <property type="protein sequence ID" value="GAV27453.1"/>
    <property type="molecule type" value="Genomic_DNA"/>
</dbReference>
<accession>A0A1Q2YDI5</accession>
<name>A0A1Q2YDI5_9ASCO</name>
<evidence type="ECO:0000256" key="4">
    <source>
        <dbReference type="ARBA" id="ARBA00023015"/>
    </source>
</evidence>